<gene>
    <name evidence="2" type="ordered locus">swp_4999</name>
</gene>
<sequence length="173" mass="19531">MARWLVGLLLVSGSAFAGQGLYPLMSTGDYPSPIEMMQKLEQLHPGVISEFEAELKNGELVYEFKVIDPEAKTKIEYEYRTLDGSLKEREVERLKNGDNDELAGIMMLKENGITFSEMLTIVCKDSGGHLVKAEVDNDLGISYIELEILEVDGKRKLAFDMENKQLLPLLKWD</sequence>
<dbReference type="Proteomes" id="UP000000753">
    <property type="component" value="Chromosome"/>
</dbReference>
<evidence type="ECO:0000256" key="1">
    <source>
        <dbReference type="SAM" id="SignalP"/>
    </source>
</evidence>
<dbReference type="STRING" id="225849.swp_4999"/>
<dbReference type="KEGG" id="swp:swp_4999"/>
<evidence type="ECO:0008006" key="4">
    <source>
        <dbReference type="Google" id="ProtNLM"/>
    </source>
</evidence>
<keyword evidence="3" id="KW-1185">Reference proteome</keyword>
<organism evidence="2 3">
    <name type="scientific">Shewanella piezotolerans (strain WP3 / JCM 13877)</name>
    <dbReference type="NCBI Taxonomy" id="225849"/>
    <lineage>
        <taxon>Bacteria</taxon>
        <taxon>Pseudomonadati</taxon>
        <taxon>Pseudomonadota</taxon>
        <taxon>Gammaproteobacteria</taxon>
        <taxon>Alteromonadales</taxon>
        <taxon>Shewanellaceae</taxon>
        <taxon>Shewanella</taxon>
    </lineage>
</organism>
<dbReference type="RefSeq" id="WP_020914943.1">
    <property type="nucleotide sequence ID" value="NC_011566.1"/>
</dbReference>
<dbReference type="EMBL" id="CP000472">
    <property type="protein sequence ID" value="ACJ31614.1"/>
    <property type="molecule type" value="Genomic_DNA"/>
</dbReference>
<proteinExistence type="predicted"/>
<name>B8CVD8_SHEPW</name>
<reference evidence="2 3" key="1">
    <citation type="journal article" date="2008" name="PLoS ONE">
        <title>Environmental adaptation: genomic analysis of the piezotolerant and psychrotolerant deep-sea iron reducing bacterium Shewanella piezotolerans WP3.</title>
        <authorList>
            <person name="Wang F."/>
            <person name="Wang J."/>
            <person name="Jian H."/>
            <person name="Zhang B."/>
            <person name="Li S."/>
            <person name="Wang F."/>
            <person name="Zeng X."/>
            <person name="Gao L."/>
            <person name="Bartlett D.H."/>
            <person name="Yu J."/>
            <person name="Hu S."/>
            <person name="Xiao X."/>
        </authorList>
    </citation>
    <scope>NUCLEOTIDE SEQUENCE [LARGE SCALE GENOMIC DNA]</scope>
    <source>
        <strain evidence="3">WP3 / JCM 13877</strain>
    </source>
</reference>
<dbReference type="AlphaFoldDB" id="B8CVD8"/>
<accession>B8CVD8</accession>
<protein>
    <recommendedName>
        <fullName evidence="4">PepSY domain-containing protein</fullName>
    </recommendedName>
</protein>
<evidence type="ECO:0000313" key="2">
    <source>
        <dbReference type="EMBL" id="ACJ31614.1"/>
    </source>
</evidence>
<dbReference type="OrthoDB" id="6384217at2"/>
<feature type="chain" id="PRO_5002869981" description="PepSY domain-containing protein" evidence="1">
    <location>
        <begin position="18"/>
        <end position="173"/>
    </location>
</feature>
<dbReference type="HOGENOM" id="CLU_129849_0_0_6"/>
<feature type="signal peptide" evidence="1">
    <location>
        <begin position="1"/>
        <end position="17"/>
    </location>
</feature>
<keyword evidence="1" id="KW-0732">Signal</keyword>
<evidence type="ECO:0000313" key="3">
    <source>
        <dbReference type="Proteomes" id="UP000000753"/>
    </source>
</evidence>
<dbReference type="eggNOG" id="COG3212">
    <property type="taxonomic scope" value="Bacteria"/>
</dbReference>